<evidence type="ECO:0000259" key="2">
    <source>
        <dbReference type="Pfam" id="PF08707"/>
    </source>
</evidence>
<reference evidence="3" key="1">
    <citation type="submission" date="2020-04" db="EMBL/GenBank/DDBJ databases">
        <authorList>
            <person name="Chiriac C."/>
            <person name="Salcher M."/>
            <person name="Ghai R."/>
            <person name="Kavagutti S V."/>
        </authorList>
    </citation>
    <scope>NUCLEOTIDE SEQUENCE</scope>
</reference>
<dbReference type="PANTHER" id="PTHR34985:SF1">
    <property type="entry name" value="SLR0554 PROTEIN"/>
    <property type="match status" value="1"/>
</dbReference>
<proteinExistence type="predicted"/>
<organism evidence="3">
    <name type="scientific">uncultured Caudovirales phage</name>
    <dbReference type="NCBI Taxonomy" id="2100421"/>
    <lineage>
        <taxon>Viruses</taxon>
        <taxon>Duplodnaviria</taxon>
        <taxon>Heunggongvirae</taxon>
        <taxon>Uroviricota</taxon>
        <taxon>Caudoviricetes</taxon>
        <taxon>Peduoviridae</taxon>
        <taxon>Maltschvirus</taxon>
        <taxon>Maltschvirus maltsch</taxon>
    </lineage>
</organism>
<dbReference type="Pfam" id="PF05272">
    <property type="entry name" value="VapE-like_dom"/>
    <property type="match status" value="1"/>
</dbReference>
<protein>
    <submittedName>
        <fullName evidence="3">Virulence-associated E</fullName>
    </submittedName>
</protein>
<gene>
    <name evidence="3" type="ORF">UFOVP123_69</name>
</gene>
<evidence type="ECO:0000259" key="1">
    <source>
        <dbReference type="Pfam" id="PF05272"/>
    </source>
</evidence>
<dbReference type="GO" id="GO:0016817">
    <property type="term" value="F:hydrolase activity, acting on acid anhydrides"/>
    <property type="evidence" value="ECO:0007669"/>
    <property type="project" value="InterPro"/>
</dbReference>
<dbReference type="PANTHER" id="PTHR34985">
    <property type="entry name" value="SLR0554 PROTEIN"/>
    <property type="match status" value="1"/>
</dbReference>
<dbReference type="Pfam" id="PF08707">
    <property type="entry name" value="PriCT_2"/>
    <property type="match status" value="1"/>
</dbReference>
<feature type="domain" description="Virulence-associated protein E-like" evidence="1">
    <location>
        <begin position="476"/>
        <end position="694"/>
    </location>
</feature>
<dbReference type="EMBL" id="LR796244">
    <property type="protein sequence ID" value="CAB4131221.1"/>
    <property type="molecule type" value="Genomic_DNA"/>
</dbReference>
<dbReference type="InterPro" id="IPR014819">
    <property type="entry name" value="PriCT_2"/>
</dbReference>
<feature type="domain" description="Primase C-terminal 2" evidence="2">
    <location>
        <begin position="219"/>
        <end position="288"/>
    </location>
</feature>
<accession>A0A6J5LA04</accession>
<dbReference type="InterPro" id="IPR007936">
    <property type="entry name" value="VapE-like_dom"/>
</dbReference>
<evidence type="ECO:0000313" key="3">
    <source>
        <dbReference type="EMBL" id="CAB4131221.1"/>
    </source>
</evidence>
<sequence>MSRPSVLPVQLEGIPQELRDIPRWVMWKLVQRSKPNGEKVWAKMPMTIEGKAASSTNAATWTSYDDVCDALIMGEGFDGIGLVLGADVQGIDLDDCRNPVTGDLTEMANEVLDQVQGYAEVSPSGTGIKVFARTNLDSSRTKKEFGVELYKDGRYFTVTGHRLNGHDRVADDVQDLGWFVERVWGENLSQESLTGDAAERALANYKPQLEEWDIDRVIQEVLPHLDPDSGYEDWLKVGAALHHQGAGDPEWLDAWDNWSALSGKWVEGYCGEKWGSFSEQRGVGHGSITLASLLKKTKDKREAAKRSERDQLMVDLLARVDAVNDARDLQEKIAAAIAHNGDFSDVERAQFAQAIQLRAKTLGTKLEIATVRGWLRPRVRASFPHLNDDGHPLCTLENLQVLMQRLGVTVRYNVIAKAVEVLIPDSAFSRDNKDNVSLGYVLSECEKVRMSTKFVPQFLLMLADANLYNPVQTWVESREWDGISRLDEFYATVDTGNQMNQGLKHLLMRKWLVQAIGAAFEPDGIAAQGILTFTGKQNIGKTTWFKRLAPEDLNLIYTGHTLDVRSKDSQLIALKYWIVELGEIDATFRKSDVSALKSWTTQAVDNIRRPYAMTESTYGRRTVFGASVNDEMFLADPTGNRRFWTVPAEALYLDHNIDMQQLWAEVLEMWKAGERWYLTMAETGQLNDHNDDYTVADPVDERIAGGFAWGDSVVVWEWATATDVLMRVGIKDPGKQQTITAARVIKRLNGGQRKKSNGKVLFAIPGAANDFLT</sequence>
<name>A0A6J5LA04_9CAUD</name>